<dbReference type="InterPro" id="IPR036185">
    <property type="entry name" value="DNA_heli_DnaB-like_N_sf"/>
</dbReference>
<dbReference type="InterPro" id="IPR007693">
    <property type="entry name" value="DNA_helicase_DnaB-like_N"/>
</dbReference>
<dbReference type="Proteomes" id="UP000186108">
    <property type="component" value="Plasmid pR1CP2"/>
</dbReference>
<proteinExistence type="predicted"/>
<feature type="region of interest" description="Disordered" evidence="3">
    <location>
        <begin position="1"/>
        <end position="23"/>
    </location>
</feature>
<evidence type="ECO:0000313" key="6">
    <source>
        <dbReference type="Proteomes" id="UP000186108"/>
    </source>
</evidence>
<keyword evidence="1" id="KW-0235">DNA replication</keyword>
<dbReference type="AlphaFoldDB" id="A0A1B1KJA4"/>
<keyword evidence="5" id="KW-0347">Helicase</keyword>
<name>A0A1B1KJA4_RHOOP</name>
<dbReference type="GO" id="GO:0003678">
    <property type="term" value="F:DNA helicase activity"/>
    <property type="evidence" value="ECO:0007669"/>
    <property type="project" value="InterPro"/>
</dbReference>
<reference evidence="5 6" key="1">
    <citation type="submission" date="2014-07" db="EMBL/GenBank/DDBJ databases">
        <authorList>
            <person name="Zhang J.E."/>
            <person name="Yang H."/>
            <person name="Guo J."/>
            <person name="Deng Z."/>
            <person name="Luo H."/>
            <person name="Luo M."/>
            <person name="Zhao B."/>
        </authorList>
    </citation>
    <scope>NUCLEOTIDE SEQUENCE [LARGE SCALE GENOMIC DNA]</scope>
    <source>
        <strain evidence="5 6">1CP</strain>
        <plasmid evidence="6">Plasmid pr1cp2</plasmid>
    </source>
</reference>
<dbReference type="Gene3D" id="1.10.860.10">
    <property type="entry name" value="DNAb Helicase, Chain A"/>
    <property type="match status" value="1"/>
</dbReference>
<evidence type="ECO:0000256" key="2">
    <source>
        <dbReference type="ARBA" id="ARBA00023125"/>
    </source>
</evidence>
<dbReference type="GO" id="GO:0005524">
    <property type="term" value="F:ATP binding"/>
    <property type="evidence" value="ECO:0007669"/>
    <property type="project" value="InterPro"/>
</dbReference>
<dbReference type="GO" id="GO:0003677">
    <property type="term" value="F:DNA binding"/>
    <property type="evidence" value="ECO:0007669"/>
    <property type="project" value="UniProtKB-KW"/>
</dbReference>
<gene>
    <name evidence="5" type="ORF">R1CP_40500</name>
</gene>
<dbReference type="PANTHER" id="PTHR30153">
    <property type="entry name" value="REPLICATIVE DNA HELICASE DNAB"/>
    <property type="match status" value="1"/>
</dbReference>
<dbReference type="GO" id="GO:0005829">
    <property type="term" value="C:cytosol"/>
    <property type="evidence" value="ECO:0007669"/>
    <property type="project" value="TreeGrafter"/>
</dbReference>
<dbReference type="SUPFAM" id="SSF48024">
    <property type="entry name" value="N-terminal domain of DnaB helicase"/>
    <property type="match status" value="1"/>
</dbReference>
<protein>
    <submittedName>
        <fullName evidence="5">Replicative DNA helicase</fullName>
    </submittedName>
</protein>
<keyword evidence="2" id="KW-0238">DNA-binding</keyword>
<dbReference type="RefSeq" id="WP_065493966.1">
    <property type="nucleotide sequence ID" value="NZ_CP009113.1"/>
</dbReference>
<keyword evidence="5" id="KW-0614">Plasmid</keyword>
<sequence length="184" mass="20312">MSAALSVFPGTPERAGVDPIQPEDYADDLHNDVEALFLCALLWAPVEAATRAVDILETTDFERTTHREFFRLITRLIRGGAPHNPAMVGAALEQSGHLTGHHGSERSRHLANITTLGAEHTAVDHYARAVFSHAYRRSFAAAATALTQAAQQLPEDQLYEHMCEIGRRQRAFTERLGTIKGDTR</sequence>
<dbReference type="PATRIC" id="fig|37919.13.peg.8530"/>
<dbReference type="PANTHER" id="PTHR30153:SF2">
    <property type="entry name" value="REPLICATIVE DNA HELICASE"/>
    <property type="match status" value="1"/>
</dbReference>
<evidence type="ECO:0000256" key="3">
    <source>
        <dbReference type="SAM" id="MobiDB-lite"/>
    </source>
</evidence>
<keyword evidence="5" id="KW-0067">ATP-binding</keyword>
<evidence type="ECO:0000313" key="5">
    <source>
        <dbReference type="EMBL" id="ANS32680.1"/>
    </source>
</evidence>
<feature type="domain" description="DNA helicase DnaB-like N-terminal" evidence="4">
    <location>
        <begin position="31"/>
        <end position="130"/>
    </location>
</feature>
<dbReference type="Pfam" id="PF00772">
    <property type="entry name" value="DnaB"/>
    <property type="match status" value="1"/>
</dbReference>
<dbReference type="InterPro" id="IPR016136">
    <property type="entry name" value="DNA_helicase_N/primase_C"/>
</dbReference>
<accession>A0A1B1KJA4</accession>
<dbReference type="GO" id="GO:0006260">
    <property type="term" value="P:DNA replication"/>
    <property type="evidence" value="ECO:0007669"/>
    <property type="project" value="UniProtKB-KW"/>
</dbReference>
<keyword evidence="5" id="KW-0378">Hydrolase</keyword>
<dbReference type="EMBL" id="CP009113">
    <property type="protein sequence ID" value="ANS32680.1"/>
    <property type="molecule type" value="Genomic_DNA"/>
</dbReference>
<organism evidence="5 6">
    <name type="scientific">Rhodococcus opacus</name>
    <name type="common">Nocardia opaca</name>
    <dbReference type="NCBI Taxonomy" id="37919"/>
    <lineage>
        <taxon>Bacteria</taxon>
        <taxon>Bacillati</taxon>
        <taxon>Actinomycetota</taxon>
        <taxon>Actinomycetes</taxon>
        <taxon>Mycobacteriales</taxon>
        <taxon>Nocardiaceae</taxon>
        <taxon>Rhodococcus</taxon>
    </lineage>
</organism>
<evidence type="ECO:0000256" key="1">
    <source>
        <dbReference type="ARBA" id="ARBA00022705"/>
    </source>
</evidence>
<keyword evidence="5" id="KW-0547">Nucleotide-binding</keyword>
<geneLocation type="plasmid" evidence="6">
    <name>pr1cp2</name>
</geneLocation>
<evidence type="ECO:0000259" key="4">
    <source>
        <dbReference type="Pfam" id="PF00772"/>
    </source>
</evidence>